<gene>
    <name evidence="8" type="ORF">HETIRDRAFT_480086</name>
</gene>
<proteinExistence type="inferred from homology"/>
<dbReference type="RefSeq" id="XP_009550943.1">
    <property type="nucleotide sequence ID" value="XM_009552648.1"/>
</dbReference>
<dbReference type="EMBL" id="KI925463">
    <property type="protein sequence ID" value="ETW77438.1"/>
    <property type="molecule type" value="Genomic_DNA"/>
</dbReference>
<dbReference type="HOGENOM" id="CLU_031040_10_2_1"/>
<dbReference type="Proteomes" id="UP000030671">
    <property type="component" value="Unassembled WGS sequence"/>
</dbReference>
<evidence type="ECO:0000313" key="9">
    <source>
        <dbReference type="Proteomes" id="UP000030671"/>
    </source>
</evidence>
<dbReference type="SUPFAM" id="SSF55068">
    <property type="entry name" value="Peptide methionine sulfoxide reductase"/>
    <property type="match status" value="1"/>
</dbReference>
<dbReference type="FunFam" id="3.30.1060.10:FF:000006">
    <property type="entry name" value="Peptide methionine sulfoxide reductase"/>
    <property type="match status" value="1"/>
</dbReference>
<evidence type="ECO:0000256" key="2">
    <source>
        <dbReference type="ARBA" id="ARBA00012502"/>
    </source>
</evidence>
<dbReference type="Pfam" id="PF01625">
    <property type="entry name" value="PMSR"/>
    <property type="match status" value="1"/>
</dbReference>
<dbReference type="eggNOG" id="KOG1635">
    <property type="taxonomic scope" value="Eukaryota"/>
</dbReference>
<reference evidence="8 9" key="1">
    <citation type="journal article" date="2012" name="New Phytol.">
        <title>Insight into trade-off between wood decay and parasitism from the genome of a fungal forest pathogen.</title>
        <authorList>
            <person name="Olson A."/>
            <person name="Aerts A."/>
            <person name="Asiegbu F."/>
            <person name="Belbahri L."/>
            <person name="Bouzid O."/>
            <person name="Broberg A."/>
            <person name="Canback B."/>
            <person name="Coutinho P.M."/>
            <person name="Cullen D."/>
            <person name="Dalman K."/>
            <person name="Deflorio G."/>
            <person name="van Diepen L.T."/>
            <person name="Dunand C."/>
            <person name="Duplessis S."/>
            <person name="Durling M."/>
            <person name="Gonthier P."/>
            <person name="Grimwood J."/>
            <person name="Fossdal C.G."/>
            <person name="Hansson D."/>
            <person name="Henrissat B."/>
            <person name="Hietala A."/>
            <person name="Himmelstrand K."/>
            <person name="Hoffmeister D."/>
            <person name="Hogberg N."/>
            <person name="James T.Y."/>
            <person name="Karlsson M."/>
            <person name="Kohler A."/>
            <person name="Kues U."/>
            <person name="Lee Y.H."/>
            <person name="Lin Y.C."/>
            <person name="Lind M."/>
            <person name="Lindquist E."/>
            <person name="Lombard V."/>
            <person name="Lucas S."/>
            <person name="Lunden K."/>
            <person name="Morin E."/>
            <person name="Murat C."/>
            <person name="Park J."/>
            <person name="Raffaello T."/>
            <person name="Rouze P."/>
            <person name="Salamov A."/>
            <person name="Schmutz J."/>
            <person name="Solheim H."/>
            <person name="Stahlberg J."/>
            <person name="Velez H."/>
            <person name="de Vries R.P."/>
            <person name="Wiebenga A."/>
            <person name="Woodward S."/>
            <person name="Yakovlev I."/>
            <person name="Garbelotto M."/>
            <person name="Martin F."/>
            <person name="Grigoriev I.V."/>
            <person name="Stenlid J."/>
        </authorList>
    </citation>
    <scope>NUCLEOTIDE SEQUENCE [LARGE SCALE GENOMIC DNA]</scope>
    <source>
        <strain evidence="8 9">TC 32-1</strain>
    </source>
</reference>
<dbReference type="PANTHER" id="PTHR43774:SF1">
    <property type="entry name" value="PEPTIDE METHIONINE SULFOXIDE REDUCTASE MSRA 2"/>
    <property type="match status" value="1"/>
</dbReference>
<dbReference type="STRING" id="747525.W4JV43"/>
<accession>W4JV43</accession>
<dbReference type="InterPro" id="IPR002569">
    <property type="entry name" value="Met_Sox_Rdtase_MsrA_dom"/>
</dbReference>
<dbReference type="KEGG" id="hir:HETIRDRAFT_480086"/>
<dbReference type="InParanoid" id="W4JV43"/>
<dbReference type="EC" id="1.8.4.11" evidence="2"/>
<feature type="domain" description="Peptide methionine sulphoxide reductase MsrA" evidence="7">
    <location>
        <begin position="38"/>
        <end position="199"/>
    </location>
</feature>
<evidence type="ECO:0000313" key="8">
    <source>
        <dbReference type="EMBL" id="ETW77438.1"/>
    </source>
</evidence>
<evidence type="ECO:0000256" key="6">
    <source>
        <dbReference type="ARBA" id="ARBA00048782"/>
    </source>
</evidence>
<sequence>MSTVISRLLSFLPLTSKTYIPQNRGISNMTVTDNSQVATFAAGCFWGVEHIFLKQWPIKADKGVLKTAVGYTGGKESAQNPDYKTVCSGATDHAEALRIEFDPSKITYEELVEYFYRTHDPTTVNRQGGDTGTQYRSAIFFHTPEQETIARRVTEEVQKRHFDPVGTKIVTDIIAAGTWWDAEDYHQEYLFKNPSGYQCPTHKLHW</sequence>
<keyword evidence="9" id="KW-1185">Reference proteome</keyword>
<dbReference type="PANTHER" id="PTHR43774">
    <property type="entry name" value="PEPTIDE METHIONINE SULFOXIDE REDUCTASE"/>
    <property type="match status" value="1"/>
</dbReference>
<dbReference type="AlphaFoldDB" id="W4JV43"/>
<evidence type="ECO:0000256" key="4">
    <source>
        <dbReference type="ARBA" id="ARBA00030643"/>
    </source>
</evidence>
<protein>
    <recommendedName>
        <fullName evidence="2">peptide-methionine (S)-S-oxide reductase</fullName>
        <ecNumber evidence="2">1.8.4.11</ecNumber>
    </recommendedName>
    <alternativeName>
        <fullName evidence="4">Peptide-methionine (S)-S-oxide reductase</fullName>
    </alternativeName>
</protein>
<keyword evidence="3" id="KW-0560">Oxidoreductase</keyword>
<dbReference type="FunCoup" id="W4JV43">
    <property type="interactions" value="404"/>
</dbReference>
<comment type="similarity">
    <text evidence="1">Belongs to the MsrA Met sulfoxide reductase family.</text>
</comment>
<dbReference type="GO" id="GO:0008113">
    <property type="term" value="F:peptide-methionine (S)-S-oxide reductase activity"/>
    <property type="evidence" value="ECO:0007669"/>
    <property type="project" value="UniProtKB-EC"/>
</dbReference>
<dbReference type="OrthoDB" id="77405at2759"/>
<dbReference type="InterPro" id="IPR036509">
    <property type="entry name" value="Met_Sox_Rdtase_MsrA_sf"/>
</dbReference>
<evidence type="ECO:0000256" key="1">
    <source>
        <dbReference type="ARBA" id="ARBA00005591"/>
    </source>
</evidence>
<dbReference type="NCBIfam" id="TIGR00401">
    <property type="entry name" value="msrA"/>
    <property type="match status" value="1"/>
</dbReference>
<dbReference type="GeneID" id="20677894"/>
<comment type="catalytic activity">
    <reaction evidence="6">
        <text>[thioredoxin]-disulfide + L-methionine + H2O = L-methionine (S)-S-oxide + [thioredoxin]-dithiol</text>
        <dbReference type="Rhea" id="RHEA:19993"/>
        <dbReference type="Rhea" id="RHEA-COMP:10698"/>
        <dbReference type="Rhea" id="RHEA-COMP:10700"/>
        <dbReference type="ChEBI" id="CHEBI:15377"/>
        <dbReference type="ChEBI" id="CHEBI:29950"/>
        <dbReference type="ChEBI" id="CHEBI:50058"/>
        <dbReference type="ChEBI" id="CHEBI:57844"/>
        <dbReference type="ChEBI" id="CHEBI:58772"/>
        <dbReference type="EC" id="1.8.4.11"/>
    </reaction>
</comment>
<dbReference type="HAMAP" id="MF_01401">
    <property type="entry name" value="MsrA"/>
    <property type="match status" value="1"/>
</dbReference>
<evidence type="ECO:0000256" key="3">
    <source>
        <dbReference type="ARBA" id="ARBA00023002"/>
    </source>
</evidence>
<evidence type="ECO:0000259" key="7">
    <source>
        <dbReference type="Pfam" id="PF01625"/>
    </source>
</evidence>
<dbReference type="GO" id="GO:0034599">
    <property type="term" value="P:cellular response to oxidative stress"/>
    <property type="evidence" value="ECO:0007669"/>
    <property type="project" value="UniProtKB-ARBA"/>
</dbReference>
<evidence type="ECO:0000256" key="5">
    <source>
        <dbReference type="ARBA" id="ARBA00047806"/>
    </source>
</evidence>
<dbReference type="Gene3D" id="3.30.1060.10">
    <property type="entry name" value="Peptide methionine sulphoxide reductase MsrA"/>
    <property type="match status" value="1"/>
</dbReference>
<organism evidence="8 9">
    <name type="scientific">Heterobasidion irregulare (strain TC 32-1)</name>
    <dbReference type="NCBI Taxonomy" id="747525"/>
    <lineage>
        <taxon>Eukaryota</taxon>
        <taxon>Fungi</taxon>
        <taxon>Dikarya</taxon>
        <taxon>Basidiomycota</taxon>
        <taxon>Agaricomycotina</taxon>
        <taxon>Agaricomycetes</taxon>
        <taxon>Russulales</taxon>
        <taxon>Bondarzewiaceae</taxon>
        <taxon>Heterobasidion</taxon>
        <taxon>Heterobasidion annosum species complex</taxon>
    </lineage>
</organism>
<comment type="catalytic activity">
    <reaction evidence="5">
        <text>L-methionyl-[protein] + [thioredoxin]-disulfide + H2O = L-methionyl-(S)-S-oxide-[protein] + [thioredoxin]-dithiol</text>
        <dbReference type="Rhea" id="RHEA:14217"/>
        <dbReference type="Rhea" id="RHEA-COMP:10698"/>
        <dbReference type="Rhea" id="RHEA-COMP:10700"/>
        <dbReference type="Rhea" id="RHEA-COMP:12313"/>
        <dbReference type="Rhea" id="RHEA-COMP:12315"/>
        <dbReference type="ChEBI" id="CHEBI:15377"/>
        <dbReference type="ChEBI" id="CHEBI:16044"/>
        <dbReference type="ChEBI" id="CHEBI:29950"/>
        <dbReference type="ChEBI" id="CHEBI:44120"/>
        <dbReference type="ChEBI" id="CHEBI:50058"/>
        <dbReference type="EC" id="1.8.4.11"/>
    </reaction>
</comment>
<name>W4JV43_HETIT</name>